<accession>A0A3D8PFS2</accession>
<dbReference type="Proteomes" id="UP000256679">
    <property type="component" value="Unassembled WGS sequence"/>
</dbReference>
<name>A0A3D8PFS2_9RHOB</name>
<reference evidence="2 3" key="1">
    <citation type="submission" date="2018-05" db="EMBL/GenBank/DDBJ databases">
        <title>Whole genome sequencing of Paracoccus thiocyanatus SST.</title>
        <authorList>
            <person name="Ghosh W."/>
            <person name="Rameez M.J."/>
            <person name="Roy C."/>
        </authorList>
    </citation>
    <scope>NUCLEOTIDE SEQUENCE [LARGE SCALE GENOMIC DNA]</scope>
    <source>
        <strain evidence="2 3">SST</strain>
    </source>
</reference>
<evidence type="ECO:0000313" key="3">
    <source>
        <dbReference type="Proteomes" id="UP000256679"/>
    </source>
</evidence>
<dbReference type="EMBL" id="QFCQ01000001">
    <property type="protein sequence ID" value="RDW14936.1"/>
    <property type="molecule type" value="Genomic_DNA"/>
</dbReference>
<proteinExistence type="predicted"/>
<keyword evidence="3" id="KW-1185">Reference proteome</keyword>
<comment type="caution">
    <text evidence="2">The sequence shown here is derived from an EMBL/GenBank/DDBJ whole genome shotgun (WGS) entry which is preliminary data.</text>
</comment>
<organism evidence="2 3">
    <name type="scientific">Paracoccus thiocyanatus</name>
    <dbReference type="NCBI Taxonomy" id="34006"/>
    <lineage>
        <taxon>Bacteria</taxon>
        <taxon>Pseudomonadati</taxon>
        <taxon>Pseudomonadota</taxon>
        <taxon>Alphaproteobacteria</taxon>
        <taxon>Rhodobacterales</taxon>
        <taxon>Paracoccaceae</taxon>
        <taxon>Paracoccus</taxon>
    </lineage>
</organism>
<evidence type="ECO:0000313" key="2">
    <source>
        <dbReference type="EMBL" id="RDW14936.1"/>
    </source>
</evidence>
<gene>
    <name evidence="2" type="ORF">DIE28_00220</name>
</gene>
<feature type="signal peptide" evidence="1">
    <location>
        <begin position="1"/>
        <end position="17"/>
    </location>
</feature>
<feature type="chain" id="PRO_5017711927" description="Cellulose biosynthesis protein BcsS" evidence="1">
    <location>
        <begin position="18"/>
        <end position="242"/>
    </location>
</feature>
<dbReference type="AlphaFoldDB" id="A0A3D8PFS2"/>
<sequence length="242" mass="25870">MPCFLLVFLLLAGPASASPWPRAVKGVFLALSVERDAAGHSYTGLYGEVGRRPRLTMGVELGRSSAGETSSLVWLQRALDRGRGPDRWAAAIGLGAVERDGQAMPLAQVALGWGRTFDSLPVLRRARGGGWVSAELRYKVVGALKDEEEMAALAAQGAGSLRYLTPEATAKAEVTVGWHMAEALMLIHQLRLEDREDTGFASKIAVSAVRDLPGPLKLELGLIAPLSGPGERAAKLGLWMEF</sequence>
<protein>
    <recommendedName>
        <fullName evidence="4">Cellulose biosynthesis protein BcsS</fullName>
    </recommendedName>
</protein>
<keyword evidence="1" id="KW-0732">Signal</keyword>
<evidence type="ECO:0000256" key="1">
    <source>
        <dbReference type="SAM" id="SignalP"/>
    </source>
</evidence>
<evidence type="ECO:0008006" key="4">
    <source>
        <dbReference type="Google" id="ProtNLM"/>
    </source>
</evidence>